<dbReference type="PROSITE" id="PS50853">
    <property type="entry name" value="FN3"/>
    <property type="match status" value="1"/>
</dbReference>
<dbReference type="CTD" id="3460"/>
<dbReference type="eggNOG" id="ENOG502S6E7">
    <property type="taxonomic scope" value="Eukaryota"/>
</dbReference>
<dbReference type="InterPro" id="IPR036116">
    <property type="entry name" value="FN3_sf"/>
</dbReference>
<dbReference type="Proteomes" id="UP000005447">
    <property type="component" value="Unassembled WGS sequence"/>
</dbReference>
<dbReference type="PANTHER" id="PTHR20859:SF46">
    <property type="entry name" value="INTERFERON GAMMA RECEPTOR 2"/>
    <property type="match status" value="1"/>
</dbReference>
<dbReference type="InParanoid" id="H0VEA6"/>
<feature type="chain" id="PRO_5011740553" evidence="3">
    <location>
        <begin position="22"/>
        <end position="350"/>
    </location>
</feature>
<dbReference type="Pfam" id="PF01108">
    <property type="entry name" value="Tissue_fac"/>
    <property type="match status" value="1"/>
</dbReference>
<dbReference type="RefSeq" id="XP_003467313.1">
    <property type="nucleotide sequence ID" value="XM_003467265.4"/>
</dbReference>
<proteinExistence type="predicted"/>
<dbReference type="GO" id="GO:0038196">
    <property type="term" value="P:type III interferon-mediated signaling pathway"/>
    <property type="evidence" value="ECO:0007669"/>
    <property type="project" value="Ensembl"/>
</dbReference>
<dbReference type="HOGENOM" id="CLU_078120_0_0_1"/>
<dbReference type="OMA" id="WATVPWF"/>
<evidence type="ECO:0000313" key="6">
    <source>
        <dbReference type="Proteomes" id="UP000005447"/>
    </source>
</evidence>
<dbReference type="PANTHER" id="PTHR20859">
    <property type="entry name" value="INTERFERON/INTERLEUKIN RECEPTOR"/>
    <property type="match status" value="1"/>
</dbReference>
<keyword evidence="3" id="KW-0732">Signal</keyword>
<dbReference type="EMBL" id="AAKN02041921">
    <property type="status" value="NOT_ANNOTATED_CDS"/>
    <property type="molecule type" value="Genomic_DNA"/>
</dbReference>
<dbReference type="SUPFAM" id="SSF49265">
    <property type="entry name" value="Fibronectin type III"/>
    <property type="match status" value="2"/>
</dbReference>
<dbReference type="AlphaFoldDB" id="H0VEA6"/>
<dbReference type="InterPro" id="IPR003961">
    <property type="entry name" value="FN3_dom"/>
</dbReference>
<evidence type="ECO:0000313" key="5">
    <source>
        <dbReference type="Ensembl" id="ENSCPOP00000008341.3"/>
    </source>
</evidence>
<organism evidence="5 6">
    <name type="scientific">Cavia porcellus</name>
    <name type="common">Guinea pig</name>
    <dbReference type="NCBI Taxonomy" id="10141"/>
    <lineage>
        <taxon>Eukaryota</taxon>
        <taxon>Metazoa</taxon>
        <taxon>Chordata</taxon>
        <taxon>Craniata</taxon>
        <taxon>Vertebrata</taxon>
        <taxon>Euteleostomi</taxon>
        <taxon>Mammalia</taxon>
        <taxon>Eutheria</taxon>
        <taxon>Euarchontoglires</taxon>
        <taxon>Glires</taxon>
        <taxon>Rodentia</taxon>
        <taxon>Hystricomorpha</taxon>
        <taxon>Caviidae</taxon>
        <taxon>Cavia</taxon>
    </lineage>
</organism>
<dbReference type="GO" id="GO:0051607">
    <property type="term" value="P:defense response to virus"/>
    <property type="evidence" value="ECO:0007669"/>
    <property type="project" value="Ensembl"/>
</dbReference>
<dbReference type="FunFam" id="2.60.40.10:FF:001281">
    <property type="entry name" value="Interferon gamma receptor 2"/>
    <property type="match status" value="1"/>
</dbReference>
<reference evidence="5" key="3">
    <citation type="submission" date="2025-09" db="UniProtKB">
        <authorList>
            <consortium name="Ensembl"/>
        </authorList>
    </citation>
    <scope>IDENTIFICATION</scope>
    <source>
        <strain evidence="5">2N</strain>
    </source>
</reference>
<dbReference type="FunCoup" id="H0VEA6">
    <property type="interactions" value="996"/>
</dbReference>
<dbReference type="GO" id="GO:0004906">
    <property type="term" value="F:type II interferon receptor activity"/>
    <property type="evidence" value="ECO:0007669"/>
    <property type="project" value="Ensembl"/>
</dbReference>
<reference evidence="5" key="2">
    <citation type="submission" date="2025-08" db="UniProtKB">
        <authorList>
            <consortium name="Ensembl"/>
        </authorList>
    </citation>
    <scope>IDENTIFICATION</scope>
    <source>
        <strain evidence="5">2N</strain>
    </source>
</reference>
<feature type="domain" description="Fibronectin type-III" evidence="4">
    <location>
        <begin position="140"/>
        <end position="238"/>
    </location>
</feature>
<dbReference type="Ensembl" id="ENSCPOT00000009377.3">
    <property type="protein sequence ID" value="ENSCPOP00000008341.3"/>
    <property type="gene ID" value="ENSCPOG00000009292.4"/>
</dbReference>
<dbReference type="Bgee" id="ENSCPOG00000009292">
    <property type="expression patterns" value="Expressed in uterine cervix and 13 other cell types or tissues"/>
</dbReference>
<keyword evidence="2" id="KW-0812">Transmembrane</keyword>
<dbReference type="GO" id="GO:0005886">
    <property type="term" value="C:plasma membrane"/>
    <property type="evidence" value="ECO:0007669"/>
    <property type="project" value="Ensembl"/>
</dbReference>
<evidence type="ECO:0000256" key="1">
    <source>
        <dbReference type="SAM" id="MobiDB-lite"/>
    </source>
</evidence>
<dbReference type="InterPro" id="IPR050650">
    <property type="entry name" value="Type-II_Cytokine-TF_Rcpt"/>
</dbReference>
<dbReference type="InterPro" id="IPR013783">
    <property type="entry name" value="Ig-like_fold"/>
</dbReference>
<dbReference type="GeneID" id="100714935"/>
<dbReference type="STRING" id="10141.ENSCPOP00000008341"/>
<evidence type="ECO:0000256" key="2">
    <source>
        <dbReference type="SAM" id="Phobius"/>
    </source>
</evidence>
<dbReference type="SMART" id="SM00060">
    <property type="entry name" value="FN3"/>
    <property type="match status" value="2"/>
</dbReference>
<gene>
    <name evidence="5" type="primary">IFNGR2</name>
</gene>
<dbReference type="GeneTree" id="ENSGT00940000160503"/>
<evidence type="ECO:0000256" key="3">
    <source>
        <dbReference type="SAM" id="SignalP"/>
    </source>
</evidence>
<keyword evidence="6" id="KW-1185">Reference proteome</keyword>
<feature type="transmembrane region" description="Helical" evidence="2">
    <location>
        <begin position="246"/>
        <end position="268"/>
    </location>
</feature>
<reference evidence="6" key="1">
    <citation type="journal article" date="2011" name="Nature">
        <title>A high-resolution map of human evolutionary constraint using 29 mammals.</title>
        <authorList>
            <person name="Lindblad-Toh K."/>
            <person name="Garber M."/>
            <person name="Zuk O."/>
            <person name="Lin M.F."/>
            <person name="Parker B.J."/>
            <person name="Washietl S."/>
            <person name="Kheradpour P."/>
            <person name="Ernst J."/>
            <person name="Jordan G."/>
            <person name="Mauceli E."/>
            <person name="Ward L.D."/>
            <person name="Lowe C.B."/>
            <person name="Holloway A.K."/>
            <person name="Clamp M."/>
            <person name="Gnerre S."/>
            <person name="Alfoldi J."/>
            <person name="Beal K."/>
            <person name="Chang J."/>
            <person name="Clawson H."/>
            <person name="Cuff J."/>
            <person name="Di Palma F."/>
            <person name="Fitzgerald S."/>
            <person name="Flicek P."/>
            <person name="Guttman M."/>
            <person name="Hubisz M.J."/>
            <person name="Jaffe D.B."/>
            <person name="Jungreis I."/>
            <person name="Kent W.J."/>
            <person name="Kostka D."/>
            <person name="Lara M."/>
            <person name="Martins A.L."/>
            <person name="Massingham T."/>
            <person name="Moltke I."/>
            <person name="Raney B.J."/>
            <person name="Rasmussen M.D."/>
            <person name="Robinson J."/>
            <person name="Stark A."/>
            <person name="Vilella A.J."/>
            <person name="Wen J."/>
            <person name="Xie X."/>
            <person name="Zody M.C."/>
            <person name="Baldwin J."/>
            <person name="Bloom T."/>
            <person name="Chin C.W."/>
            <person name="Heiman D."/>
            <person name="Nicol R."/>
            <person name="Nusbaum C."/>
            <person name="Young S."/>
            <person name="Wilkinson J."/>
            <person name="Worley K.C."/>
            <person name="Kovar C.L."/>
            <person name="Muzny D.M."/>
            <person name="Gibbs R.A."/>
            <person name="Cree A."/>
            <person name="Dihn H.H."/>
            <person name="Fowler G."/>
            <person name="Jhangiani S."/>
            <person name="Joshi V."/>
            <person name="Lee S."/>
            <person name="Lewis L.R."/>
            <person name="Nazareth L.V."/>
            <person name="Okwuonu G."/>
            <person name="Santibanez J."/>
            <person name="Warren W.C."/>
            <person name="Mardis E.R."/>
            <person name="Weinstock G.M."/>
            <person name="Wilson R.K."/>
            <person name="Delehaunty K."/>
            <person name="Dooling D."/>
            <person name="Fronik C."/>
            <person name="Fulton L."/>
            <person name="Fulton B."/>
            <person name="Graves T."/>
            <person name="Minx P."/>
            <person name="Sodergren E."/>
            <person name="Birney E."/>
            <person name="Margulies E.H."/>
            <person name="Herrero J."/>
            <person name="Green E.D."/>
            <person name="Haussler D."/>
            <person name="Siepel A."/>
            <person name="Goldman N."/>
            <person name="Pollard K.S."/>
            <person name="Pedersen J.S."/>
            <person name="Lander E.S."/>
            <person name="Kellis M."/>
        </authorList>
    </citation>
    <scope>NUCLEOTIDE SEQUENCE [LARGE SCALE GENOMIC DNA]</scope>
    <source>
        <strain evidence="6">2N</strain>
    </source>
</reference>
<sequence length="350" mass="39087">MRPLSLGLWLLQSLCCLGAAATPPDSFPQLAAPRNPRIRLYNAEQVLSWESSPSGNNTGPVFYRVQYKYTDSNWHNSESREANCTRITATECRFTTASLSGGFPKDFNVSLRVRAELGPRVSAWATVPWFQHFRNVTIGPPEDIVVTPGAGSLIVTYSAPFDTGSPTEATFSYIAKYWERGRTHKVIGPVTSNSILLENLKPFKVYCLKVQAQLFWTVTKITKPGNFSKEFCSETAADASTRLQQIILICLGTFALLLVLTGGCFLLVRRYQGLIKYWFHTPPSIPSQIEEYLRDPAQLILEVLDQDSSPKDDVWDSVSIISVAEKEGEDLEPKHWSSRASPEEDIEQGS</sequence>
<keyword evidence="2" id="KW-1133">Transmembrane helix</keyword>
<feature type="signal peptide" evidence="3">
    <location>
        <begin position="1"/>
        <end position="21"/>
    </location>
</feature>
<dbReference type="CDD" id="cd00063">
    <property type="entry name" value="FN3"/>
    <property type="match status" value="2"/>
</dbReference>
<keyword evidence="2" id="KW-0472">Membrane</keyword>
<dbReference type="VEuPathDB" id="HostDB:ENSCPOG00000009292"/>
<protein>
    <submittedName>
        <fullName evidence="5">Interferon gamma receptor 2</fullName>
    </submittedName>
</protein>
<dbReference type="Pfam" id="PF09294">
    <property type="entry name" value="Interfer-bind"/>
    <property type="match status" value="1"/>
</dbReference>
<feature type="region of interest" description="Disordered" evidence="1">
    <location>
        <begin position="326"/>
        <end position="350"/>
    </location>
</feature>
<evidence type="ECO:0000259" key="4">
    <source>
        <dbReference type="PROSITE" id="PS50853"/>
    </source>
</evidence>
<dbReference type="OrthoDB" id="9932619at2759"/>
<dbReference type="InterPro" id="IPR015373">
    <property type="entry name" value="Interferon/interleukin_rcp_dom"/>
</dbReference>
<dbReference type="Gene3D" id="2.60.40.10">
    <property type="entry name" value="Immunoglobulins"/>
    <property type="match status" value="2"/>
</dbReference>
<dbReference type="KEGG" id="cpoc:100714935"/>
<accession>H0VEA6</accession>
<name>H0VEA6_CAVPO</name>